<dbReference type="GO" id="GO:0050135">
    <property type="term" value="F:NADP+ nucleosidase activity"/>
    <property type="evidence" value="ECO:0007669"/>
    <property type="project" value="InterPro"/>
</dbReference>
<proteinExistence type="predicted"/>
<gene>
    <name evidence="2" type="ORF">L323_06965</name>
</gene>
<dbReference type="STRING" id="1330534.L323_06965"/>
<sequence length="72" mass="8135">MLGNVDKNIDGFLNGEFTPNHTLSEGTFIDRYGDNSGGQYFSPMGESYESRALAPYMDNATYTRYKVIKRLV</sequence>
<protein>
    <recommendedName>
        <fullName evidence="1">TNT domain-containing protein</fullName>
    </recommendedName>
</protein>
<dbReference type="InterPro" id="IPR025331">
    <property type="entry name" value="TNT"/>
</dbReference>
<dbReference type="PATRIC" id="fig|1330534.3.peg.1394"/>
<evidence type="ECO:0000313" key="3">
    <source>
        <dbReference type="Proteomes" id="UP000016860"/>
    </source>
</evidence>
<dbReference type="RefSeq" id="WP_020814957.1">
    <property type="nucleotide sequence ID" value="NZ_ATAY01000023.1"/>
</dbReference>
<dbReference type="Proteomes" id="UP000016860">
    <property type="component" value="Unassembled WGS sequence"/>
</dbReference>
<comment type="caution">
    <text evidence="2">The sequence shown here is derived from an EMBL/GenBank/DDBJ whole genome shotgun (WGS) entry which is preliminary data.</text>
</comment>
<reference evidence="2 3" key="1">
    <citation type="journal article" date="2013" name="Genome Announc.">
        <title>Draft Genome Sequence of the Cellulolytic Bacterium Clostridium papyrosolvens C7 (ATCC 700395).</title>
        <authorList>
            <person name="Zepeda V."/>
            <person name="Dassa B."/>
            <person name="Borovok I."/>
            <person name="Lamed R."/>
            <person name="Bayer E.A."/>
            <person name="Cate J.H."/>
        </authorList>
    </citation>
    <scope>NUCLEOTIDE SEQUENCE [LARGE SCALE GENOMIC DNA]</scope>
    <source>
        <strain evidence="2 3">C7</strain>
    </source>
</reference>
<dbReference type="EMBL" id="ATAY01000023">
    <property type="protein sequence ID" value="EPR12849.1"/>
    <property type="molecule type" value="Genomic_DNA"/>
</dbReference>
<dbReference type="AlphaFoldDB" id="U4R3D3"/>
<evidence type="ECO:0000313" key="2">
    <source>
        <dbReference type="EMBL" id="EPR12849.1"/>
    </source>
</evidence>
<organism evidence="2 3">
    <name type="scientific">Ruminiclostridium papyrosolvens C7</name>
    <dbReference type="NCBI Taxonomy" id="1330534"/>
    <lineage>
        <taxon>Bacteria</taxon>
        <taxon>Bacillati</taxon>
        <taxon>Bacillota</taxon>
        <taxon>Clostridia</taxon>
        <taxon>Eubacteriales</taxon>
        <taxon>Oscillospiraceae</taxon>
        <taxon>Ruminiclostridium</taxon>
    </lineage>
</organism>
<accession>U4R3D3</accession>
<feature type="domain" description="TNT" evidence="1">
    <location>
        <begin position="22"/>
        <end position="71"/>
    </location>
</feature>
<dbReference type="Pfam" id="PF14021">
    <property type="entry name" value="TNT"/>
    <property type="match status" value="1"/>
</dbReference>
<name>U4R3D3_9FIRM</name>
<evidence type="ECO:0000259" key="1">
    <source>
        <dbReference type="Pfam" id="PF14021"/>
    </source>
</evidence>